<dbReference type="AlphaFoldDB" id="A0AAY4CCZ7"/>
<dbReference type="RefSeq" id="XP_028830679.1">
    <property type="nucleotide sequence ID" value="XM_028974846.1"/>
</dbReference>
<dbReference type="GO" id="GO:0005543">
    <property type="term" value="F:phospholipid binding"/>
    <property type="evidence" value="ECO:0007669"/>
    <property type="project" value="InterPro"/>
</dbReference>
<reference evidence="7 8" key="1">
    <citation type="submission" date="2020-06" db="EMBL/GenBank/DDBJ databases">
        <authorList>
            <consortium name="Wellcome Sanger Institute Data Sharing"/>
        </authorList>
    </citation>
    <scope>NUCLEOTIDE SEQUENCE [LARGE SCALE GENOMIC DNA]</scope>
</reference>
<dbReference type="RefSeq" id="XP_028830675.1">
    <property type="nucleotide sequence ID" value="XM_028974842.1"/>
</dbReference>
<feature type="compositionally biased region" description="Basic and acidic residues" evidence="4">
    <location>
        <begin position="422"/>
        <end position="438"/>
    </location>
</feature>
<dbReference type="PRINTS" id="PR00683">
    <property type="entry name" value="SPECTRINPH"/>
</dbReference>
<dbReference type="InterPro" id="IPR041681">
    <property type="entry name" value="PH_9"/>
</dbReference>
<dbReference type="SMART" id="SM00222">
    <property type="entry name" value="Sec7"/>
    <property type="match status" value="1"/>
</dbReference>
<organism evidence="7 8">
    <name type="scientific">Denticeps clupeoides</name>
    <name type="common">denticle herring</name>
    <dbReference type="NCBI Taxonomy" id="299321"/>
    <lineage>
        <taxon>Eukaryota</taxon>
        <taxon>Metazoa</taxon>
        <taxon>Chordata</taxon>
        <taxon>Craniata</taxon>
        <taxon>Vertebrata</taxon>
        <taxon>Euteleostomi</taxon>
        <taxon>Actinopterygii</taxon>
        <taxon>Neopterygii</taxon>
        <taxon>Teleostei</taxon>
        <taxon>Clupei</taxon>
        <taxon>Clupeiformes</taxon>
        <taxon>Denticipitoidei</taxon>
        <taxon>Denticipitidae</taxon>
        <taxon>Denticeps</taxon>
    </lineage>
</organism>
<dbReference type="InterPro" id="IPR011993">
    <property type="entry name" value="PH-like_dom_sf"/>
</dbReference>
<dbReference type="GeneTree" id="ENSGT00940000155061"/>
<dbReference type="GO" id="GO:0032012">
    <property type="term" value="P:regulation of ARF protein signal transduction"/>
    <property type="evidence" value="ECO:0007669"/>
    <property type="project" value="InterPro"/>
</dbReference>
<dbReference type="Proteomes" id="UP000694580">
    <property type="component" value="Chromosome 3"/>
</dbReference>
<feature type="region of interest" description="Disordered" evidence="4">
    <location>
        <begin position="184"/>
        <end position="209"/>
    </location>
</feature>
<keyword evidence="2" id="KW-1003">Cell membrane</keyword>
<dbReference type="RefSeq" id="XP_028830677.1">
    <property type="nucleotide sequence ID" value="XM_028974844.1"/>
</dbReference>
<keyword evidence="8" id="KW-1185">Reference proteome</keyword>
<evidence type="ECO:0000259" key="5">
    <source>
        <dbReference type="PROSITE" id="PS50003"/>
    </source>
</evidence>
<dbReference type="InterPro" id="IPR001605">
    <property type="entry name" value="PH_dom-spectrin-type"/>
</dbReference>
<feature type="compositionally biased region" description="Polar residues" evidence="4">
    <location>
        <begin position="439"/>
        <end position="448"/>
    </location>
</feature>
<dbReference type="CDD" id="cd13295">
    <property type="entry name" value="PH_EFA6"/>
    <property type="match status" value="1"/>
</dbReference>
<dbReference type="SUPFAM" id="SSF48425">
    <property type="entry name" value="Sec7 domain"/>
    <property type="match status" value="1"/>
</dbReference>
<reference evidence="7" key="2">
    <citation type="submission" date="2025-08" db="UniProtKB">
        <authorList>
            <consortium name="Ensembl"/>
        </authorList>
    </citation>
    <scope>IDENTIFICATION</scope>
</reference>
<feature type="region of interest" description="Disordered" evidence="4">
    <location>
        <begin position="382"/>
        <end position="510"/>
    </location>
</feature>
<dbReference type="RefSeq" id="XP_028830678.1">
    <property type="nucleotide sequence ID" value="XM_028974845.1"/>
</dbReference>
<evidence type="ECO:0000313" key="8">
    <source>
        <dbReference type="Proteomes" id="UP000694580"/>
    </source>
</evidence>
<feature type="region of interest" description="Disordered" evidence="4">
    <location>
        <begin position="532"/>
        <end position="579"/>
    </location>
</feature>
<dbReference type="GO" id="GO:0032587">
    <property type="term" value="C:ruffle membrane"/>
    <property type="evidence" value="ECO:0007669"/>
    <property type="project" value="UniProtKB-SubCell"/>
</dbReference>
<dbReference type="Gene3D" id="1.10.1000.11">
    <property type="entry name" value="Arf Nucleotide-binding Site Opener,domain 2"/>
    <property type="match status" value="1"/>
</dbReference>
<dbReference type="Pfam" id="PF01369">
    <property type="entry name" value="Sec7"/>
    <property type="match status" value="1"/>
</dbReference>
<evidence type="ECO:0000259" key="6">
    <source>
        <dbReference type="PROSITE" id="PS50190"/>
    </source>
</evidence>
<gene>
    <name evidence="7" type="primary">LOC114787083</name>
</gene>
<feature type="domain" description="PH" evidence="5">
    <location>
        <begin position="816"/>
        <end position="925"/>
    </location>
</feature>
<dbReference type="InterPro" id="IPR000904">
    <property type="entry name" value="Sec7_dom"/>
</dbReference>
<dbReference type="GeneID" id="114787083"/>
<name>A0AAY4CCZ7_9TELE</name>
<dbReference type="InterPro" id="IPR001849">
    <property type="entry name" value="PH_domain"/>
</dbReference>
<dbReference type="PANTHER" id="PTHR10663:SF338">
    <property type="entry name" value="PH AND SEC7 DOMAIN-CONTAINING PROTEIN 4"/>
    <property type="match status" value="1"/>
</dbReference>
<dbReference type="PROSITE" id="PS50190">
    <property type="entry name" value="SEC7"/>
    <property type="match status" value="1"/>
</dbReference>
<reference evidence="7" key="3">
    <citation type="submission" date="2025-09" db="UniProtKB">
        <authorList>
            <consortium name="Ensembl"/>
        </authorList>
    </citation>
    <scope>IDENTIFICATION</scope>
</reference>
<evidence type="ECO:0000256" key="4">
    <source>
        <dbReference type="SAM" id="MobiDB-lite"/>
    </source>
</evidence>
<dbReference type="Pfam" id="PF15410">
    <property type="entry name" value="PH_9"/>
    <property type="match status" value="1"/>
</dbReference>
<evidence type="ECO:0000256" key="1">
    <source>
        <dbReference type="ARBA" id="ARBA00004632"/>
    </source>
</evidence>
<dbReference type="InterPro" id="IPR035999">
    <property type="entry name" value="Sec7_dom_sf"/>
</dbReference>
<feature type="compositionally biased region" description="Basic and acidic residues" evidence="4">
    <location>
        <begin position="392"/>
        <end position="413"/>
    </location>
</feature>
<feature type="compositionally biased region" description="Acidic residues" evidence="4">
    <location>
        <begin position="457"/>
        <end position="466"/>
    </location>
</feature>
<dbReference type="FunFam" id="2.30.29.30:FF:000054">
    <property type="entry name" value="PH and SEC7 domain-containing protein 3"/>
    <property type="match status" value="1"/>
</dbReference>
<dbReference type="RefSeq" id="XP_028830676.1">
    <property type="nucleotide sequence ID" value="XM_028974843.1"/>
</dbReference>
<feature type="compositionally biased region" description="Basic and acidic residues" evidence="4">
    <location>
        <begin position="548"/>
        <end position="568"/>
    </location>
</feature>
<dbReference type="CDD" id="cd00171">
    <property type="entry name" value="Sec7"/>
    <property type="match status" value="1"/>
</dbReference>
<dbReference type="GO" id="GO:0005085">
    <property type="term" value="F:guanyl-nucleotide exchange factor activity"/>
    <property type="evidence" value="ECO:0007669"/>
    <property type="project" value="InterPro"/>
</dbReference>
<sequence>MEEEPDGALCAGRSPCDVQWPQNLQTSLQVHVYMNSSENVDGGGERSLHCQVDHLPCDEPDSLAAYPITVPSMPLSFAMVQWDLPADGTSSRVDDCNVGASSEMAFKNVTSNESSFLHEDLSQRYCGDENLQPPGPEDQEFEDQTSHHPVFDAVETEVCVIDAQEAGLSVLSVNKVSPVFKVADKAESEEETQGNLERSEIPESSGYPETLESVEVLSGTKEVPKTITQTQSEQPIHCTEEEGEEIRSAHGGETEDSDGCCCSDDINRDGGHTAHLLECKDSEDTDKPEHVTCGDLSPKVLCSQADEEEDQNLEDQSKSMDRTVLTDQSLNLEQQEPSEFKLNNERDHLQLCVIIEPTESATSEEPGASDAFEQIERLIAHTETPQSVEQVEVLKHSEKAEETEEKERNKELNEAQTELLEASERTEGSDVSTHKEQTEVSTQVQQSHVCEPINQSEESEQSEEPEQNIQKDDSKQIEESNINIQTEECKQTEESNINVQTEECKQTEESNINIQTEECKQTEESNINIQTEECKQTEESNINVQTEEPDRNTQTEVSKREEHAENTEQTKQTGPPVKVEQTERSLVQHMEGKGEQLGGQMQQTGPSEAVVPYMNGGGVDREEARRLADRLFRLEDVQRTDVARHLDKDNEFSRIVGEEYLKFFEFTDQSLDQALRTFLKVVVLIGETQERERVLQRFSSRYHQCNPDSFSSAGTVLTLTCAMMLLNTDLHGQNVGKAMSQSNFVSNLDGMNDGENFNKDLLKSLYNSIKSEPLEWAVDEKELQSSLMLPEDAEMDPAMRSRSNPFQHVPHNKRATVFHKGFLKRKAHANIDGKRIPWGKRGWKTFYAVLKGMVLYLQKDDYRMDGHTLEEVVSVHHALAEKALDYTKRPHVFRLQTADWRIFLFEAGSKEQMSSWIARINLVSALYSSPPFPAAVGSQRKFIRPILPASQSVHTVDKQLQSHAAMLHSFQEDLAQLQQGFPEGRKPKARELEEHKLREEYLQHERCRYEVYVQVLEAWKGAKRSSGAEVQPHDLSLFDQAVCKDNGEEEESKDGVLKRSYSSPSLELEMAPPPVVKVRRNISERRTYRKIIIPRRNREL</sequence>
<proteinExistence type="predicted"/>
<evidence type="ECO:0000256" key="2">
    <source>
        <dbReference type="ARBA" id="ARBA00022475"/>
    </source>
</evidence>
<dbReference type="InterPro" id="IPR023394">
    <property type="entry name" value="Sec7_C_sf"/>
</dbReference>
<accession>A0AAY4CCZ7</accession>
<dbReference type="PANTHER" id="PTHR10663">
    <property type="entry name" value="GUANYL-NUCLEOTIDE EXCHANGE FACTOR"/>
    <property type="match status" value="1"/>
</dbReference>
<protein>
    <recommendedName>
        <fullName evidence="9">PH and SEC7 domain-containing protein 4-like</fullName>
    </recommendedName>
</protein>
<feature type="region of interest" description="Disordered" evidence="4">
    <location>
        <begin position="225"/>
        <end position="258"/>
    </location>
</feature>
<keyword evidence="3" id="KW-0472">Membrane</keyword>
<dbReference type="PROSITE" id="PS50003">
    <property type="entry name" value="PH_DOMAIN"/>
    <property type="match status" value="1"/>
</dbReference>
<dbReference type="SMART" id="SM00233">
    <property type="entry name" value="PH"/>
    <property type="match status" value="1"/>
</dbReference>
<dbReference type="Gene3D" id="2.30.29.30">
    <property type="entry name" value="Pleckstrin-homology domain (PH domain)/Phosphotyrosine-binding domain (PTB)"/>
    <property type="match status" value="1"/>
</dbReference>
<dbReference type="SUPFAM" id="SSF50729">
    <property type="entry name" value="PH domain-like"/>
    <property type="match status" value="1"/>
</dbReference>
<feature type="domain" description="SEC7" evidence="6">
    <location>
        <begin position="606"/>
        <end position="772"/>
    </location>
</feature>
<evidence type="ECO:0000256" key="3">
    <source>
        <dbReference type="ARBA" id="ARBA00023136"/>
    </source>
</evidence>
<comment type="subcellular location">
    <subcellularLocation>
        <location evidence="1">Cell projection</location>
        <location evidence="1">Ruffle membrane</location>
    </subcellularLocation>
</comment>
<dbReference type="FunFam" id="1.10.1000.11:FF:000002">
    <property type="entry name" value="Cytohesin 1"/>
    <property type="match status" value="1"/>
</dbReference>
<dbReference type="Ensembl" id="ENSDCDT00010038461.1">
    <property type="protein sequence ID" value="ENSDCDP00010031065.1"/>
    <property type="gene ID" value="ENSDCDG00010019823.1"/>
</dbReference>
<evidence type="ECO:0000313" key="7">
    <source>
        <dbReference type="Ensembl" id="ENSDCDP00010031065.1"/>
    </source>
</evidence>
<evidence type="ECO:0008006" key="9">
    <source>
        <dbReference type="Google" id="ProtNLM"/>
    </source>
</evidence>
<feature type="compositionally biased region" description="Basic and acidic residues" evidence="4">
    <location>
        <begin position="469"/>
        <end position="478"/>
    </location>
</feature>